<evidence type="ECO:0000313" key="4">
    <source>
        <dbReference type="Proteomes" id="UP000000844"/>
    </source>
</evidence>
<sequence>MSVGVVNGQSPFGTPPPVPEVDDPPVGFSTSDNLRQNIDPARIAAIARERESARRDPAPAAPRPAVESIPLQRAARRATRTRQGWVVTLISVIVVITLAACGAASWFLLRDNASNTTAPEQEHTFDPSTGKTKAEPDKLASRDTDPDPLTAGELFGAKELTAGKSQYTVLKTEVLGDCASAATDTMGPHLKSSDCDQVVRATVTDASQTHAATVGVVNLADDEAATRLRENIEDGSGGAFNALRASGVSSELGLNPTVLGFNTFGHYLLYAVIGRADGESPSRRDEDVSVIVADLVDNYLVETLKPRRDA</sequence>
<proteinExistence type="predicted"/>
<dbReference type="Proteomes" id="UP000000844">
    <property type="component" value="Chromosome"/>
</dbReference>
<dbReference type="HOGENOM" id="CLU_896902_0_0_11"/>
<keyword evidence="2" id="KW-0812">Transmembrane</keyword>
<feature type="transmembrane region" description="Helical" evidence="2">
    <location>
        <begin position="85"/>
        <end position="109"/>
    </location>
</feature>
<feature type="region of interest" description="Disordered" evidence="1">
    <location>
        <begin position="1"/>
        <end position="34"/>
    </location>
</feature>
<dbReference type="eggNOG" id="COG3170">
    <property type="taxonomic scope" value="Bacteria"/>
</dbReference>
<dbReference type="EMBL" id="CP001778">
    <property type="protein sequence ID" value="ADD40930.1"/>
    <property type="molecule type" value="Genomic_DNA"/>
</dbReference>
<keyword evidence="2" id="KW-1133">Transmembrane helix</keyword>
<name>D3QBB3_STANL</name>
<evidence type="ECO:0000256" key="1">
    <source>
        <dbReference type="SAM" id="MobiDB-lite"/>
    </source>
</evidence>
<feature type="region of interest" description="Disordered" evidence="1">
    <location>
        <begin position="117"/>
        <end position="151"/>
    </location>
</feature>
<feature type="compositionally biased region" description="Basic and acidic residues" evidence="1">
    <location>
        <begin position="132"/>
        <end position="145"/>
    </location>
</feature>
<dbReference type="AlphaFoldDB" id="D3QBB3"/>
<dbReference type="KEGG" id="sna:Snas_1220"/>
<protein>
    <submittedName>
        <fullName evidence="3">Uncharacterized protein</fullName>
    </submittedName>
</protein>
<evidence type="ECO:0000313" key="3">
    <source>
        <dbReference type="EMBL" id="ADD40930.1"/>
    </source>
</evidence>
<evidence type="ECO:0000256" key="2">
    <source>
        <dbReference type="SAM" id="Phobius"/>
    </source>
</evidence>
<keyword evidence="2" id="KW-0472">Membrane</keyword>
<accession>D3QBB3</accession>
<keyword evidence="4" id="KW-1185">Reference proteome</keyword>
<gene>
    <name evidence="3" type="ordered locus">Snas_1220</name>
</gene>
<reference evidence="3 4" key="1">
    <citation type="journal article" date="2009" name="Stand. Genomic Sci.">
        <title>Complete genome sequence of Stackebrandtia nassauensis type strain (LLR-40K-21).</title>
        <authorList>
            <person name="Munk C."/>
            <person name="Lapidus A."/>
            <person name="Copeland A."/>
            <person name="Jando M."/>
            <person name="Mayilraj S."/>
            <person name="Glavina Del Rio T."/>
            <person name="Nolan M."/>
            <person name="Chen F."/>
            <person name="Lucas S."/>
            <person name="Tice H."/>
            <person name="Cheng J.F."/>
            <person name="Han C."/>
            <person name="Detter J.C."/>
            <person name="Bruce D."/>
            <person name="Goodwin L."/>
            <person name="Chain P."/>
            <person name="Pitluck S."/>
            <person name="Goker M."/>
            <person name="Ovchinikova G."/>
            <person name="Pati A."/>
            <person name="Ivanova N."/>
            <person name="Mavromatis K."/>
            <person name="Chen A."/>
            <person name="Palaniappan K."/>
            <person name="Land M."/>
            <person name="Hauser L."/>
            <person name="Chang Y.J."/>
            <person name="Jeffries C.D."/>
            <person name="Bristow J."/>
            <person name="Eisen J.A."/>
            <person name="Markowitz V."/>
            <person name="Hugenholtz P."/>
            <person name="Kyrpides N.C."/>
            <person name="Klenk H.P."/>
        </authorList>
    </citation>
    <scope>NUCLEOTIDE SEQUENCE [LARGE SCALE GENOMIC DNA]</scope>
    <source>
        <strain evidence="4">DSM 44728 / CIP 108903 / NRRL B-16338 / NBRC 102104 / LLR-40K-21</strain>
    </source>
</reference>
<organism evidence="3 4">
    <name type="scientific">Stackebrandtia nassauensis (strain DSM 44728 / CIP 108903 / NRRL B-16338 / NBRC 102104 / LLR-40K-21)</name>
    <dbReference type="NCBI Taxonomy" id="446470"/>
    <lineage>
        <taxon>Bacteria</taxon>
        <taxon>Bacillati</taxon>
        <taxon>Actinomycetota</taxon>
        <taxon>Actinomycetes</taxon>
        <taxon>Glycomycetales</taxon>
        <taxon>Glycomycetaceae</taxon>
        <taxon>Stackebrandtia</taxon>
    </lineage>
</organism>